<organism evidence="1 2">
    <name type="scientific">Macrolepiota fuliginosa MF-IS2</name>
    <dbReference type="NCBI Taxonomy" id="1400762"/>
    <lineage>
        <taxon>Eukaryota</taxon>
        <taxon>Fungi</taxon>
        <taxon>Dikarya</taxon>
        <taxon>Basidiomycota</taxon>
        <taxon>Agaricomycotina</taxon>
        <taxon>Agaricomycetes</taxon>
        <taxon>Agaricomycetidae</taxon>
        <taxon>Agaricales</taxon>
        <taxon>Agaricineae</taxon>
        <taxon>Agaricaceae</taxon>
        <taxon>Macrolepiota</taxon>
    </lineage>
</organism>
<gene>
    <name evidence="1" type="ORF">P691DRAFT_762158</name>
</gene>
<sequence length="161" mass="17562">MVGHSLGNDPALQARALELWNKNRTGPYVESAPTDHINWLRLPDSSSIIEKFGDLSSGRESAHIEIVLGMLNDTYDTIVFLVSPASRGSLAIGSNNPFDNPLIDPGYYTFEFDLLTIQEGIKSAVYFSKALVWENVITGMVGPLANATTALKLTPPPRTTQ</sequence>
<dbReference type="Gene3D" id="3.30.560.10">
    <property type="entry name" value="Glucose Oxidase, domain 3"/>
    <property type="match status" value="1"/>
</dbReference>
<evidence type="ECO:0000313" key="1">
    <source>
        <dbReference type="EMBL" id="KAF9445817.1"/>
    </source>
</evidence>
<evidence type="ECO:0000313" key="2">
    <source>
        <dbReference type="Proteomes" id="UP000807342"/>
    </source>
</evidence>
<accession>A0A9P5X753</accession>
<proteinExistence type="predicted"/>
<name>A0A9P5X753_9AGAR</name>
<dbReference type="OrthoDB" id="269227at2759"/>
<dbReference type="Proteomes" id="UP000807342">
    <property type="component" value="Unassembled WGS sequence"/>
</dbReference>
<reference evidence="1" key="1">
    <citation type="submission" date="2020-11" db="EMBL/GenBank/DDBJ databases">
        <authorList>
            <consortium name="DOE Joint Genome Institute"/>
            <person name="Ahrendt S."/>
            <person name="Riley R."/>
            <person name="Andreopoulos W."/>
            <person name="Labutti K."/>
            <person name="Pangilinan J."/>
            <person name="Ruiz-Duenas F.J."/>
            <person name="Barrasa J.M."/>
            <person name="Sanchez-Garcia M."/>
            <person name="Camarero S."/>
            <person name="Miyauchi S."/>
            <person name="Serrano A."/>
            <person name="Linde D."/>
            <person name="Babiker R."/>
            <person name="Drula E."/>
            <person name="Ayuso-Fernandez I."/>
            <person name="Pacheco R."/>
            <person name="Padilla G."/>
            <person name="Ferreira P."/>
            <person name="Barriuso J."/>
            <person name="Kellner H."/>
            <person name="Castanera R."/>
            <person name="Alfaro M."/>
            <person name="Ramirez L."/>
            <person name="Pisabarro A.G."/>
            <person name="Kuo A."/>
            <person name="Tritt A."/>
            <person name="Lipzen A."/>
            <person name="He G."/>
            <person name="Yan M."/>
            <person name="Ng V."/>
            <person name="Cullen D."/>
            <person name="Martin F."/>
            <person name="Rosso M.-N."/>
            <person name="Henrissat B."/>
            <person name="Hibbett D."/>
            <person name="Martinez A.T."/>
            <person name="Grigoriev I.V."/>
        </authorList>
    </citation>
    <scope>NUCLEOTIDE SEQUENCE</scope>
    <source>
        <strain evidence="1">MF-IS2</strain>
    </source>
</reference>
<comment type="caution">
    <text evidence="1">The sequence shown here is derived from an EMBL/GenBank/DDBJ whole genome shotgun (WGS) entry which is preliminary data.</text>
</comment>
<keyword evidence="2" id="KW-1185">Reference proteome</keyword>
<dbReference type="AlphaFoldDB" id="A0A9P5X753"/>
<dbReference type="SUPFAM" id="SSF54373">
    <property type="entry name" value="FAD-linked reductases, C-terminal domain"/>
    <property type="match status" value="1"/>
</dbReference>
<dbReference type="EMBL" id="MU151279">
    <property type="protein sequence ID" value="KAF9445817.1"/>
    <property type="molecule type" value="Genomic_DNA"/>
</dbReference>
<protein>
    <submittedName>
        <fullName evidence="1">Uncharacterized protein</fullName>
    </submittedName>
</protein>